<keyword evidence="1" id="KW-0812">Transmembrane</keyword>
<evidence type="ECO:0000313" key="3">
    <source>
        <dbReference type="Proteomes" id="UP000177092"/>
    </source>
</evidence>
<proteinExistence type="predicted"/>
<keyword evidence="1" id="KW-1133">Transmembrane helix</keyword>
<dbReference type="Proteomes" id="UP000177092">
    <property type="component" value="Unassembled WGS sequence"/>
</dbReference>
<evidence type="ECO:0000313" key="2">
    <source>
        <dbReference type="EMBL" id="OGG22104.1"/>
    </source>
</evidence>
<sequence length="354" mass="40271">MSSLTETSIYIKKIITYVIGFLVFIILLRGITSLLIKNWQASHPVPIPGPNVKFDKLPAPQFPFRLSTSGMHFTLENIEGKPPETTSSGKVYPIPKTVPSFLSDDKAQKFALKLEFTLSPDDINSTFYHYTDPADSNRTLVLDIASMNFKLRYDYSKNPSAVFNQGTIISKEKTIADAKNFIRRNSLFDDTILNGIITTNFYKFDPIQNKLISSASQSDIQAVRVNFNRNDLDKMKIVSPVFGESYNYALYTFSSQIKSPVIELSYANWPIDYNNFATYPLRSGQQAWKDLVDGYALISRLGNNKKLDAIIIRKIYLAYYDSEEPQPYLQPIFVFEGDNDFAAYLPAISPEWLE</sequence>
<keyword evidence="1" id="KW-0472">Membrane</keyword>
<protein>
    <submittedName>
        <fullName evidence="2">Uncharacterized protein</fullName>
    </submittedName>
</protein>
<name>A0A1F6ABP8_9BACT</name>
<accession>A0A1F6ABP8</accession>
<organism evidence="2 3">
    <name type="scientific">Candidatus Gottesmanbacteria bacterium RIFCSPHIGHO2_02_FULL_40_13</name>
    <dbReference type="NCBI Taxonomy" id="1798384"/>
    <lineage>
        <taxon>Bacteria</taxon>
        <taxon>Candidatus Gottesmaniibacteriota</taxon>
    </lineage>
</organism>
<evidence type="ECO:0000256" key="1">
    <source>
        <dbReference type="SAM" id="Phobius"/>
    </source>
</evidence>
<gene>
    <name evidence="2" type="ORF">A3D03_01950</name>
</gene>
<dbReference type="AlphaFoldDB" id="A0A1F6ABP8"/>
<feature type="transmembrane region" description="Helical" evidence="1">
    <location>
        <begin position="14"/>
        <end position="36"/>
    </location>
</feature>
<dbReference type="STRING" id="1798384.A3D03_01950"/>
<comment type="caution">
    <text evidence="2">The sequence shown here is derived from an EMBL/GenBank/DDBJ whole genome shotgun (WGS) entry which is preliminary data.</text>
</comment>
<dbReference type="EMBL" id="MFJN01000009">
    <property type="protein sequence ID" value="OGG22104.1"/>
    <property type="molecule type" value="Genomic_DNA"/>
</dbReference>
<reference evidence="2 3" key="1">
    <citation type="journal article" date="2016" name="Nat. Commun.">
        <title>Thousands of microbial genomes shed light on interconnected biogeochemical processes in an aquifer system.</title>
        <authorList>
            <person name="Anantharaman K."/>
            <person name="Brown C.T."/>
            <person name="Hug L.A."/>
            <person name="Sharon I."/>
            <person name="Castelle C.J."/>
            <person name="Probst A.J."/>
            <person name="Thomas B.C."/>
            <person name="Singh A."/>
            <person name="Wilkins M.J."/>
            <person name="Karaoz U."/>
            <person name="Brodie E.L."/>
            <person name="Williams K.H."/>
            <person name="Hubbard S.S."/>
            <person name="Banfield J.F."/>
        </authorList>
    </citation>
    <scope>NUCLEOTIDE SEQUENCE [LARGE SCALE GENOMIC DNA]</scope>
</reference>